<protein>
    <recommendedName>
        <fullName evidence="2">Universal stress protein</fullName>
    </recommendedName>
</protein>
<dbReference type="Pfam" id="PF00582">
    <property type="entry name" value="Usp"/>
    <property type="match status" value="1"/>
</dbReference>
<dbReference type="InterPro" id="IPR006015">
    <property type="entry name" value="Universal_stress_UspA"/>
</dbReference>
<comment type="subcellular location">
    <subcellularLocation>
        <location evidence="2">Cytoplasm</location>
    </subcellularLocation>
</comment>
<dbReference type="GO" id="GO:0005737">
    <property type="term" value="C:cytoplasm"/>
    <property type="evidence" value="ECO:0007669"/>
    <property type="project" value="UniProtKB-SubCell"/>
</dbReference>
<dbReference type="OrthoDB" id="5295044at2"/>
<dbReference type="InterPro" id="IPR014729">
    <property type="entry name" value="Rossmann-like_a/b/a_fold"/>
</dbReference>
<name>A0A1I7FIM3_9PROT</name>
<dbReference type="CDD" id="cd00293">
    <property type="entry name" value="USP-like"/>
    <property type="match status" value="1"/>
</dbReference>
<dbReference type="InterPro" id="IPR006016">
    <property type="entry name" value="UspA"/>
</dbReference>
<dbReference type="PANTHER" id="PTHR46268:SF15">
    <property type="entry name" value="UNIVERSAL STRESS PROTEIN HP_0031"/>
    <property type="match status" value="1"/>
</dbReference>
<evidence type="ECO:0000259" key="3">
    <source>
        <dbReference type="Pfam" id="PF00582"/>
    </source>
</evidence>
<dbReference type="PIRSF" id="PIRSF006276">
    <property type="entry name" value="UspA"/>
    <property type="match status" value="1"/>
</dbReference>
<evidence type="ECO:0000313" key="4">
    <source>
        <dbReference type="EMBL" id="SFU36020.1"/>
    </source>
</evidence>
<dbReference type="Gene3D" id="3.40.50.620">
    <property type="entry name" value="HUPs"/>
    <property type="match status" value="1"/>
</dbReference>
<proteinExistence type="inferred from homology"/>
<dbReference type="Proteomes" id="UP000183926">
    <property type="component" value="Unassembled WGS sequence"/>
</dbReference>
<dbReference type="SUPFAM" id="SSF52402">
    <property type="entry name" value="Adenine nucleotide alpha hydrolases-like"/>
    <property type="match status" value="1"/>
</dbReference>
<dbReference type="PANTHER" id="PTHR46268">
    <property type="entry name" value="STRESS RESPONSE PROTEIN NHAX"/>
    <property type="match status" value="1"/>
</dbReference>
<dbReference type="EMBL" id="FPBL01000001">
    <property type="protein sequence ID" value="SFU36020.1"/>
    <property type="molecule type" value="Genomic_DNA"/>
</dbReference>
<gene>
    <name evidence="4" type="ORF">SAMN05216339_101521</name>
</gene>
<feature type="domain" description="UspA" evidence="3">
    <location>
        <begin position="1"/>
        <end position="144"/>
    </location>
</feature>
<dbReference type="RefSeq" id="WP_074926731.1">
    <property type="nucleotide sequence ID" value="NZ_FPBL01000001.1"/>
</dbReference>
<reference evidence="4 5" key="1">
    <citation type="submission" date="2016-10" db="EMBL/GenBank/DDBJ databases">
        <authorList>
            <person name="de Groot N.N."/>
        </authorList>
    </citation>
    <scope>NUCLEOTIDE SEQUENCE [LARGE SCALE GENOMIC DNA]</scope>
    <source>
        <strain evidence="4 5">Nm24</strain>
    </source>
</reference>
<evidence type="ECO:0000313" key="5">
    <source>
        <dbReference type="Proteomes" id="UP000183926"/>
    </source>
</evidence>
<accession>A0A1I7FIM3</accession>
<keyword evidence="2" id="KW-0963">Cytoplasm</keyword>
<dbReference type="AlphaFoldDB" id="A0A1I7FIM3"/>
<organism evidence="4 5">
    <name type="scientific">Nitrosomonas eutropha</name>
    <dbReference type="NCBI Taxonomy" id="916"/>
    <lineage>
        <taxon>Bacteria</taxon>
        <taxon>Pseudomonadati</taxon>
        <taxon>Pseudomonadota</taxon>
        <taxon>Betaproteobacteria</taxon>
        <taxon>Nitrosomonadales</taxon>
        <taxon>Nitrosomonadaceae</taxon>
        <taxon>Nitrosomonas</taxon>
    </lineage>
</organism>
<evidence type="ECO:0000256" key="2">
    <source>
        <dbReference type="PIRNR" id="PIRNR006276"/>
    </source>
</evidence>
<comment type="similarity">
    <text evidence="1 2">Belongs to the universal stress protein A family.</text>
</comment>
<evidence type="ECO:0000256" key="1">
    <source>
        <dbReference type="ARBA" id="ARBA00008791"/>
    </source>
</evidence>
<sequence>MYQKILVPVDGSFTSNLALQEAVKLAKKIGACLELVHVYEDAVYLVDENYFNYEELQKTIHDCGEKILTGAETIVEAAGIPVETRLIPSNNERIANILVEEARRWQAELIVIGTHGHSGFSRLLLGSVAEGVARIAPIPILLIRDTRD</sequence>
<dbReference type="PRINTS" id="PR01438">
    <property type="entry name" value="UNVRSLSTRESS"/>
</dbReference>